<dbReference type="Pfam" id="PF04321">
    <property type="entry name" value="RmlD_sub_bind"/>
    <property type="match status" value="1"/>
</dbReference>
<dbReference type="InterPro" id="IPR029982">
    <property type="entry name" value="Kptn"/>
</dbReference>
<gene>
    <name evidence="2" type="ORF">NMOB1V02_LOCUS1290</name>
</gene>
<dbReference type="SUPFAM" id="SSF51735">
    <property type="entry name" value="NAD(P)-binding Rossmann-fold domains"/>
    <property type="match status" value="1"/>
</dbReference>
<keyword evidence="3" id="KW-1185">Reference proteome</keyword>
<proteinExistence type="predicted"/>
<dbReference type="AlphaFoldDB" id="A0A7R9G8T4"/>
<dbReference type="OrthoDB" id="6235964at2759"/>
<dbReference type="GO" id="GO:1904262">
    <property type="term" value="P:negative regulation of TORC1 signaling"/>
    <property type="evidence" value="ECO:0007669"/>
    <property type="project" value="TreeGrafter"/>
</dbReference>
<evidence type="ECO:0000259" key="1">
    <source>
        <dbReference type="Pfam" id="PF04321"/>
    </source>
</evidence>
<dbReference type="PANTHER" id="PTHR15435:SF2">
    <property type="entry name" value="KICSTOR COMPLEX PROTEIN KAPTIN"/>
    <property type="match status" value="1"/>
</dbReference>
<sequence>MGEDAESVDHEAEHVDGLSRLSFNEEQFFHLPSQGNVYGFARIAGAIGENEKFLMISSAMRKVFLVDSHRKRRGVRISSMREIQFTYIPANAEIVAVDALNRSYSVNDFVVALTLVRKNNGSASVRSGNVGEDGTAMQHLNIYSTWEPNSSSTLETVSQSCHSIPLQFTPLMLRHAKAYAPSTSGGRRSRNTVPVQEELGWLLSGSDCKVHFYLEDRAQSLFFEPASNKLFPEFNKFPSPVLWFDLVYLGNCSKRLTAIGCECGFVAVSLVDTWMSTITGSWRVQHDGPVTHVALYQNCSPDFNLPFNMEVFKNGSNEIFVDPVLSMDEIDFNLLVANSLQSSCSYRNVLACGLSDEYILPQSQEYDCVTCACVADFDMDGFNEIALGTYGQKLLIYRWKPGIPLDEVEVSSKVDVENPEHPMLIRHSSRPEFDLIFQKTFAYPVLALDYADFTGDGVRELFVSTTRGVAVIQHDLNDVRARKNIMSHKVLITGASGLLGRAIFDEFNEHPEKWNVIGTGFTRIAPPLVKVDLTNVDEIRECVLKYQPHVIIHCAAQRSPDKVNEDYASAERLNVEVSRILAELTKEIHAHLIYISTDYVFDGNSPPYKETDNACPVNKYGLTKLRGEQAIILANPDSVILRIPVLYGDVKELEESAITCLAKAVLNPSPAKISDYEIRCPAYTRDIAKILEGLSSRLLNPGNGGAEVPVVKGIYQWSGKEAFTKYQLAVLMGKILKKNTDHIEPCHDVSSATPRPKDVRMDTSRLDSLGLMFHTPVAEGIATVLHQYIC</sequence>
<dbReference type="InterPro" id="IPR028994">
    <property type="entry name" value="Integrin_alpha_N"/>
</dbReference>
<dbReference type="GO" id="GO:0051015">
    <property type="term" value="F:actin filament binding"/>
    <property type="evidence" value="ECO:0007669"/>
    <property type="project" value="TreeGrafter"/>
</dbReference>
<dbReference type="InterPro" id="IPR029903">
    <property type="entry name" value="RmlD-like-bd"/>
</dbReference>
<accession>A0A7R9G8T4</accession>
<dbReference type="SUPFAM" id="SSF69318">
    <property type="entry name" value="Integrin alpha N-terminal domain"/>
    <property type="match status" value="1"/>
</dbReference>
<dbReference type="CDD" id="cd05254">
    <property type="entry name" value="dTDP_HR_like_SDR_e"/>
    <property type="match status" value="1"/>
</dbReference>
<reference evidence="2" key="1">
    <citation type="submission" date="2020-11" db="EMBL/GenBank/DDBJ databases">
        <authorList>
            <person name="Tran Van P."/>
        </authorList>
    </citation>
    <scope>NUCLEOTIDE SEQUENCE</scope>
</reference>
<name>A0A7R9G8T4_9CRUS</name>
<dbReference type="EMBL" id="OA882163">
    <property type="protein sequence ID" value="CAD7273399.1"/>
    <property type="molecule type" value="Genomic_DNA"/>
</dbReference>
<dbReference type="Gene3D" id="3.40.50.720">
    <property type="entry name" value="NAD(P)-binding Rossmann-like Domain"/>
    <property type="match status" value="1"/>
</dbReference>
<dbReference type="PANTHER" id="PTHR15435">
    <property type="entry name" value="KICSTOR COMPLEX PROTEIN KAPTIN"/>
    <property type="match status" value="1"/>
</dbReference>
<dbReference type="EMBL" id="CAJPEX010000126">
    <property type="protein sequence ID" value="CAG0913551.1"/>
    <property type="molecule type" value="Genomic_DNA"/>
</dbReference>
<organism evidence="2">
    <name type="scientific">Notodromas monacha</name>
    <dbReference type="NCBI Taxonomy" id="399045"/>
    <lineage>
        <taxon>Eukaryota</taxon>
        <taxon>Metazoa</taxon>
        <taxon>Ecdysozoa</taxon>
        <taxon>Arthropoda</taxon>
        <taxon>Crustacea</taxon>
        <taxon>Oligostraca</taxon>
        <taxon>Ostracoda</taxon>
        <taxon>Podocopa</taxon>
        <taxon>Podocopida</taxon>
        <taxon>Cypridocopina</taxon>
        <taxon>Cypridoidea</taxon>
        <taxon>Cyprididae</taxon>
        <taxon>Notodromas</taxon>
    </lineage>
</organism>
<evidence type="ECO:0000313" key="3">
    <source>
        <dbReference type="Proteomes" id="UP000678499"/>
    </source>
</evidence>
<protein>
    <recommendedName>
        <fullName evidence="1">RmlD-like substrate binding domain-containing protein</fullName>
    </recommendedName>
</protein>
<dbReference type="GO" id="GO:0034198">
    <property type="term" value="P:cellular response to amino acid starvation"/>
    <property type="evidence" value="ECO:0007669"/>
    <property type="project" value="TreeGrafter"/>
</dbReference>
<feature type="domain" description="RmlD-like substrate binding" evidence="1">
    <location>
        <begin position="489"/>
        <end position="788"/>
    </location>
</feature>
<dbReference type="GO" id="GO:0007015">
    <property type="term" value="P:actin filament organization"/>
    <property type="evidence" value="ECO:0007669"/>
    <property type="project" value="InterPro"/>
</dbReference>
<dbReference type="Proteomes" id="UP000678499">
    <property type="component" value="Unassembled WGS sequence"/>
</dbReference>
<dbReference type="GO" id="GO:0015629">
    <property type="term" value="C:actin cytoskeleton"/>
    <property type="evidence" value="ECO:0007669"/>
    <property type="project" value="InterPro"/>
</dbReference>
<dbReference type="GO" id="GO:0030027">
    <property type="term" value="C:lamellipodium"/>
    <property type="evidence" value="ECO:0007669"/>
    <property type="project" value="TreeGrafter"/>
</dbReference>
<evidence type="ECO:0000313" key="2">
    <source>
        <dbReference type="EMBL" id="CAD7273399.1"/>
    </source>
</evidence>
<dbReference type="InterPro" id="IPR036291">
    <property type="entry name" value="NAD(P)-bd_dom_sf"/>
</dbReference>